<keyword evidence="3" id="KW-1185">Reference proteome</keyword>
<gene>
    <name evidence="2" type="ORF">CEXT_771871</name>
</gene>
<dbReference type="AlphaFoldDB" id="A0AAV4NGV5"/>
<feature type="transmembrane region" description="Helical" evidence="1">
    <location>
        <begin position="6"/>
        <end position="32"/>
    </location>
</feature>
<proteinExistence type="predicted"/>
<sequence>MDDDLVIWLLWMMIWLYGMYGELVIWLIWYVWGSGYYGMYADMVIMDDNLVIMITGSSSIINPDTPSTISILCMVIRSSMFSLSLACQGFCNIVCQTQGLVINGSKEKW</sequence>
<keyword evidence="1" id="KW-0812">Transmembrane</keyword>
<keyword evidence="1" id="KW-0472">Membrane</keyword>
<reference evidence="2 3" key="1">
    <citation type="submission" date="2021-06" db="EMBL/GenBank/DDBJ databases">
        <title>Caerostris extrusa draft genome.</title>
        <authorList>
            <person name="Kono N."/>
            <person name="Arakawa K."/>
        </authorList>
    </citation>
    <scope>NUCLEOTIDE SEQUENCE [LARGE SCALE GENOMIC DNA]</scope>
</reference>
<keyword evidence="1" id="KW-1133">Transmembrane helix</keyword>
<name>A0AAV4NGV5_CAEEX</name>
<dbReference type="Proteomes" id="UP001054945">
    <property type="component" value="Unassembled WGS sequence"/>
</dbReference>
<evidence type="ECO:0000256" key="1">
    <source>
        <dbReference type="SAM" id="Phobius"/>
    </source>
</evidence>
<organism evidence="2 3">
    <name type="scientific">Caerostris extrusa</name>
    <name type="common">Bark spider</name>
    <name type="synonym">Caerostris bankana</name>
    <dbReference type="NCBI Taxonomy" id="172846"/>
    <lineage>
        <taxon>Eukaryota</taxon>
        <taxon>Metazoa</taxon>
        <taxon>Ecdysozoa</taxon>
        <taxon>Arthropoda</taxon>
        <taxon>Chelicerata</taxon>
        <taxon>Arachnida</taxon>
        <taxon>Araneae</taxon>
        <taxon>Araneomorphae</taxon>
        <taxon>Entelegynae</taxon>
        <taxon>Araneoidea</taxon>
        <taxon>Araneidae</taxon>
        <taxon>Caerostris</taxon>
    </lineage>
</organism>
<dbReference type="EMBL" id="BPLR01020839">
    <property type="protein sequence ID" value="GIX83181.1"/>
    <property type="molecule type" value="Genomic_DNA"/>
</dbReference>
<protein>
    <submittedName>
        <fullName evidence="2">Uncharacterized protein</fullName>
    </submittedName>
</protein>
<evidence type="ECO:0000313" key="2">
    <source>
        <dbReference type="EMBL" id="GIX83181.1"/>
    </source>
</evidence>
<evidence type="ECO:0000313" key="3">
    <source>
        <dbReference type="Proteomes" id="UP001054945"/>
    </source>
</evidence>
<accession>A0AAV4NGV5</accession>
<comment type="caution">
    <text evidence="2">The sequence shown here is derived from an EMBL/GenBank/DDBJ whole genome shotgun (WGS) entry which is preliminary data.</text>
</comment>